<keyword evidence="1" id="KW-1133">Transmembrane helix</keyword>
<organism evidence="2 3">
    <name type="scientific">Candidatus Woykebacteria bacterium RIFCSPHIGHO2_02_FULL_43_16b</name>
    <dbReference type="NCBI Taxonomy" id="1802601"/>
    <lineage>
        <taxon>Bacteria</taxon>
        <taxon>Candidatus Woykeibacteriota</taxon>
    </lineage>
</organism>
<dbReference type="Proteomes" id="UP000177821">
    <property type="component" value="Unassembled WGS sequence"/>
</dbReference>
<reference evidence="2 3" key="1">
    <citation type="journal article" date="2016" name="Nat. Commun.">
        <title>Thousands of microbial genomes shed light on interconnected biogeochemical processes in an aquifer system.</title>
        <authorList>
            <person name="Anantharaman K."/>
            <person name="Brown C.T."/>
            <person name="Hug L.A."/>
            <person name="Sharon I."/>
            <person name="Castelle C.J."/>
            <person name="Probst A.J."/>
            <person name="Thomas B.C."/>
            <person name="Singh A."/>
            <person name="Wilkins M.J."/>
            <person name="Karaoz U."/>
            <person name="Brodie E.L."/>
            <person name="Williams K.H."/>
            <person name="Hubbard S.S."/>
            <person name="Banfield J.F."/>
        </authorList>
    </citation>
    <scope>NUCLEOTIDE SEQUENCE [LARGE SCALE GENOMIC DNA]</scope>
</reference>
<dbReference type="EMBL" id="MHCX01000003">
    <property type="protein sequence ID" value="OGY30273.1"/>
    <property type="molecule type" value="Genomic_DNA"/>
</dbReference>
<evidence type="ECO:0000313" key="3">
    <source>
        <dbReference type="Proteomes" id="UP000177821"/>
    </source>
</evidence>
<proteinExistence type="predicted"/>
<protein>
    <submittedName>
        <fullName evidence="2">Uncharacterized protein</fullName>
    </submittedName>
</protein>
<dbReference type="AlphaFoldDB" id="A0A1G1WRB6"/>
<name>A0A1G1WRB6_9BACT</name>
<accession>A0A1G1WRB6</accession>
<feature type="transmembrane region" description="Helical" evidence="1">
    <location>
        <begin position="40"/>
        <end position="58"/>
    </location>
</feature>
<sequence>MIDRFLNFYSKYPWTALIIVMQWVATAFTLTYSVTDESKILLMTFSSTVLFAFFGFKIPKD</sequence>
<keyword evidence="1" id="KW-0472">Membrane</keyword>
<evidence type="ECO:0000313" key="2">
    <source>
        <dbReference type="EMBL" id="OGY30273.1"/>
    </source>
</evidence>
<feature type="transmembrane region" description="Helical" evidence="1">
    <location>
        <begin position="12"/>
        <end position="34"/>
    </location>
</feature>
<keyword evidence="1" id="KW-0812">Transmembrane</keyword>
<evidence type="ECO:0000256" key="1">
    <source>
        <dbReference type="SAM" id="Phobius"/>
    </source>
</evidence>
<comment type="caution">
    <text evidence="2">The sequence shown here is derived from an EMBL/GenBank/DDBJ whole genome shotgun (WGS) entry which is preliminary data.</text>
</comment>
<gene>
    <name evidence="2" type="ORF">A3J50_04390</name>
</gene>